<dbReference type="AlphaFoldDB" id="A0A1G6U4X4"/>
<name>A0A1G6U4X4_9PSEU</name>
<dbReference type="PANTHER" id="PTHR24421">
    <property type="entry name" value="NITRATE/NITRITE SENSOR PROTEIN NARX-RELATED"/>
    <property type="match status" value="1"/>
</dbReference>
<evidence type="ECO:0000256" key="4">
    <source>
        <dbReference type="ARBA" id="ARBA00022679"/>
    </source>
</evidence>
<dbReference type="SMART" id="SM00387">
    <property type="entry name" value="HATPase_c"/>
    <property type="match status" value="1"/>
</dbReference>
<dbReference type="GO" id="GO:0046983">
    <property type="term" value="F:protein dimerization activity"/>
    <property type="evidence" value="ECO:0007669"/>
    <property type="project" value="InterPro"/>
</dbReference>
<sequence length="411" mass="44323">MDHNAAWAPPALQLPLPEELNARAMAARWLRAVASILAGAATGLVEFGYLMWTVFAAALQAVPGPHRKRIAHAVDEQAIRLTGMELRRVTRFHGPVHTDVLTPKRCRRYLSLRWMVGGLGLGVLLMLLLCFIVAGSMLSAWIFDGGWGFIENSDNRVDTWLVVLAALPGTMLTFVSAAGILGVGTLDRWLATEALGTSPQALLQQRVVELTNTRAEVIEAINDERRRIERDLHDGVQQRLVALGMLVGRARRAAAGADPLRDLLEQAQVAAQEAISELREVASRVYPVGLDDAGLHAALESLAERSSVAIRLDFQLTERLRSTLETAVYFVVSEAVTNAAKHANASLVEVSVARRDDRVHVVIRDDGVGGADPTGTGLSGLARRVAAVDGLFSVRSPRGGPTEVEASLPCA</sequence>
<dbReference type="SUPFAM" id="SSF55874">
    <property type="entry name" value="ATPase domain of HSP90 chaperone/DNA topoisomerase II/histidine kinase"/>
    <property type="match status" value="1"/>
</dbReference>
<feature type="transmembrane region" description="Helical" evidence="9">
    <location>
        <begin position="160"/>
        <end position="183"/>
    </location>
</feature>
<dbReference type="PANTHER" id="PTHR24421:SF10">
    <property type="entry name" value="NITRATE_NITRITE SENSOR PROTEIN NARQ"/>
    <property type="match status" value="1"/>
</dbReference>
<evidence type="ECO:0000313" key="11">
    <source>
        <dbReference type="EMBL" id="SDD36343.1"/>
    </source>
</evidence>
<dbReference type="Pfam" id="PF07730">
    <property type="entry name" value="HisKA_3"/>
    <property type="match status" value="1"/>
</dbReference>
<proteinExistence type="predicted"/>
<evidence type="ECO:0000256" key="7">
    <source>
        <dbReference type="ARBA" id="ARBA00022840"/>
    </source>
</evidence>
<organism evidence="11 12">
    <name type="scientific">Actinokineospora iranica</name>
    <dbReference type="NCBI Taxonomy" id="1271860"/>
    <lineage>
        <taxon>Bacteria</taxon>
        <taxon>Bacillati</taxon>
        <taxon>Actinomycetota</taxon>
        <taxon>Actinomycetes</taxon>
        <taxon>Pseudonocardiales</taxon>
        <taxon>Pseudonocardiaceae</taxon>
        <taxon>Actinokineospora</taxon>
    </lineage>
</organism>
<dbReference type="InterPro" id="IPR011712">
    <property type="entry name" value="Sig_transdc_His_kin_sub3_dim/P"/>
</dbReference>
<evidence type="ECO:0000256" key="3">
    <source>
        <dbReference type="ARBA" id="ARBA00022553"/>
    </source>
</evidence>
<keyword evidence="12" id="KW-1185">Reference proteome</keyword>
<dbReference type="InterPro" id="IPR036890">
    <property type="entry name" value="HATPase_C_sf"/>
</dbReference>
<keyword evidence="4" id="KW-0808">Transferase</keyword>
<keyword evidence="6 11" id="KW-0418">Kinase</keyword>
<keyword evidence="8" id="KW-0902">Two-component regulatory system</keyword>
<keyword evidence="3" id="KW-0597">Phosphoprotein</keyword>
<evidence type="ECO:0000256" key="5">
    <source>
        <dbReference type="ARBA" id="ARBA00022741"/>
    </source>
</evidence>
<dbReference type="Pfam" id="PF02518">
    <property type="entry name" value="HATPase_c"/>
    <property type="match status" value="1"/>
</dbReference>
<dbReference type="STRING" id="1271860.SAMN05216174_110107"/>
<keyword evidence="5" id="KW-0547">Nucleotide-binding</keyword>
<dbReference type="InterPro" id="IPR003594">
    <property type="entry name" value="HATPase_dom"/>
</dbReference>
<dbReference type="Gene3D" id="3.30.565.10">
    <property type="entry name" value="Histidine kinase-like ATPase, C-terminal domain"/>
    <property type="match status" value="1"/>
</dbReference>
<dbReference type="RefSeq" id="WP_228771798.1">
    <property type="nucleotide sequence ID" value="NZ_FMZZ01000010.1"/>
</dbReference>
<keyword evidence="9" id="KW-0812">Transmembrane</keyword>
<feature type="domain" description="Histidine kinase/HSP90-like ATPase" evidence="10">
    <location>
        <begin position="323"/>
        <end position="411"/>
    </location>
</feature>
<comment type="catalytic activity">
    <reaction evidence="1">
        <text>ATP + protein L-histidine = ADP + protein N-phospho-L-histidine.</text>
        <dbReference type="EC" id="2.7.13.3"/>
    </reaction>
</comment>
<evidence type="ECO:0000256" key="6">
    <source>
        <dbReference type="ARBA" id="ARBA00022777"/>
    </source>
</evidence>
<dbReference type="Proteomes" id="UP000199501">
    <property type="component" value="Unassembled WGS sequence"/>
</dbReference>
<dbReference type="CDD" id="cd16917">
    <property type="entry name" value="HATPase_UhpB-NarQ-NarX-like"/>
    <property type="match status" value="1"/>
</dbReference>
<gene>
    <name evidence="11" type="ORF">SAMN05216174_110107</name>
</gene>
<dbReference type="GO" id="GO:0005524">
    <property type="term" value="F:ATP binding"/>
    <property type="evidence" value="ECO:0007669"/>
    <property type="project" value="UniProtKB-KW"/>
</dbReference>
<evidence type="ECO:0000256" key="8">
    <source>
        <dbReference type="ARBA" id="ARBA00023012"/>
    </source>
</evidence>
<dbReference type="GO" id="GO:0000155">
    <property type="term" value="F:phosphorelay sensor kinase activity"/>
    <property type="evidence" value="ECO:0007669"/>
    <property type="project" value="InterPro"/>
</dbReference>
<feature type="transmembrane region" description="Helical" evidence="9">
    <location>
        <begin position="114"/>
        <end position="140"/>
    </location>
</feature>
<keyword evidence="9" id="KW-1133">Transmembrane helix</keyword>
<dbReference type="Gene3D" id="1.20.5.1930">
    <property type="match status" value="1"/>
</dbReference>
<reference evidence="12" key="1">
    <citation type="submission" date="2016-10" db="EMBL/GenBank/DDBJ databases">
        <authorList>
            <person name="Varghese N."/>
            <person name="Submissions S."/>
        </authorList>
    </citation>
    <scope>NUCLEOTIDE SEQUENCE [LARGE SCALE GENOMIC DNA]</scope>
    <source>
        <strain evidence="12">IBRC-M 10403</strain>
    </source>
</reference>
<keyword evidence="7" id="KW-0067">ATP-binding</keyword>
<evidence type="ECO:0000256" key="9">
    <source>
        <dbReference type="SAM" id="Phobius"/>
    </source>
</evidence>
<keyword evidence="9" id="KW-0472">Membrane</keyword>
<dbReference type="EMBL" id="FMZZ01000010">
    <property type="protein sequence ID" value="SDD36343.1"/>
    <property type="molecule type" value="Genomic_DNA"/>
</dbReference>
<evidence type="ECO:0000256" key="2">
    <source>
        <dbReference type="ARBA" id="ARBA00012438"/>
    </source>
</evidence>
<dbReference type="EC" id="2.7.13.3" evidence="2"/>
<feature type="transmembrane region" description="Helical" evidence="9">
    <location>
        <begin position="32"/>
        <end position="59"/>
    </location>
</feature>
<accession>A0A1G6U4X4</accession>
<dbReference type="InterPro" id="IPR050482">
    <property type="entry name" value="Sensor_HK_TwoCompSys"/>
</dbReference>
<evidence type="ECO:0000256" key="1">
    <source>
        <dbReference type="ARBA" id="ARBA00000085"/>
    </source>
</evidence>
<dbReference type="GO" id="GO:0016020">
    <property type="term" value="C:membrane"/>
    <property type="evidence" value="ECO:0007669"/>
    <property type="project" value="InterPro"/>
</dbReference>
<evidence type="ECO:0000313" key="12">
    <source>
        <dbReference type="Proteomes" id="UP000199501"/>
    </source>
</evidence>
<protein>
    <recommendedName>
        <fullName evidence="2">histidine kinase</fullName>
        <ecNumber evidence="2">2.7.13.3</ecNumber>
    </recommendedName>
</protein>
<evidence type="ECO:0000259" key="10">
    <source>
        <dbReference type="SMART" id="SM00387"/>
    </source>
</evidence>